<dbReference type="Proteomes" id="UP000622580">
    <property type="component" value="Unassembled WGS sequence"/>
</dbReference>
<dbReference type="RefSeq" id="WP_215337905.1">
    <property type="nucleotide sequence ID" value="NZ_JAGSGD010000001.1"/>
</dbReference>
<dbReference type="InterPro" id="IPR027417">
    <property type="entry name" value="P-loop_NTPase"/>
</dbReference>
<dbReference type="SUPFAM" id="SSF52540">
    <property type="entry name" value="P-loop containing nucleoside triphosphate hydrolases"/>
    <property type="match status" value="1"/>
</dbReference>
<comment type="caution">
    <text evidence="1">The sequence shown here is derived from an EMBL/GenBank/DDBJ whole genome shotgun (WGS) entry which is preliminary data.</text>
</comment>
<name>A0A941CYZ2_9CAUL</name>
<evidence type="ECO:0000313" key="2">
    <source>
        <dbReference type="Proteomes" id="UP000622580"/>
    </source>
</evidence>
<dbReference type="Gene3D" id="3.40.50.300">
    <property type="entry name" value="P-loop containing nucleotide triphosphate hydrolases"/>
    <property type="match status" value="1"/>
</dbReference>
<dbReference type="AlphaFoldDB" id="A0A941CYZ2"/>
<keyword evidence="2" id="KW-1185">Reference proteome</keyword>
<gene>
    <name evidence="1" type="ORF">JKL49_01830</name>
</gene>
<dbReference type="PANTHER" id="PTHR37816">
    <property type="entry name" value="YALI0E33011P"/>
    <property type="match status" value="1"/>
</dbReference>
<dbReference type="InterPro" id="IPR052922">
    <property type="entry name" value="Cytidylate_Kinase-2"/>
</dbReference>
<dbReference type="EMBL" id="JAGSGD010000001">
    <property type="protein sequence ID" value="MBR7618114.1"/>
    <property type="molecule type" value="Genomic_DNA"/>
</dbReference>
<reference evidence="1" key="1">
    <citation type="submission" date="2021-04" db="EMBL/GenBank/DDBJ databases">
        <title>Draft genome assembly of strain Phenylobacterium sp. 20VBR1 using MiniION and Illumina platforms.</title>
        <authorList>
            <person name="Thomas F.A."/>
            <person name="Krishnan K.P."/>
            <person name="Sinha R.K."/>
        </authorList>
    </citation>
    <scope>NUCLEOTIDE SEQUENCE</scope>
    <source>
        <strain evidence="1">20VBR1</strain>
    </source>
</reference>
<evidence type="ECO:0000313" key="1">
    <source>
        <dbReference type="EMBL" id="MBR7618114.1"/>
    </source>
</evidence>
<proteinExistence type="predicted"/>
<sequence length="180" mass="19287">MSYRVLLGGDVPEKVDWNSQTRWWVIGAGGSGKSTFARRVGAALGLAAHHLDDVYRGRDGELLGAGEGKTLAAAIATGPRWVIEGVGDYGELAQVVLSRATALVWLDLTWGVCREGLLQRGPHYGYDPDDPVNLAAWAEAHPQYGADHLTLYGAFSGLKTRLTTRAETAAFSIGPSPARR</sequence>
<accession>A0A941CYZ2</accession>
<organism evidence="1 2">
    <name type="scientific">Phenylobacterium glaciei</name>
    <dbReference type="NCBI Taxonomy" id="2803784"/>
    <lineage>
        <taxon>Bacteria</taxon>
        <taxon>Pseudomonadati</taxon>
        <taxon>Pseudomonadota</taxon>
        <taxon>Alphaproteobacteria</taxon>
        <taxon>Caulobacterales</taxon>
        <taxon>Caulobacteraceae</taxon>
        <taxon>Phenylobacterium</taxon>
    </lineage>
</organism>
<evidence type="ECO:0008006" key="3">
    <source>
        <dbReference type="Google" id="ProtNLM"/>
    </source>
</evidence>
<protein>
    <recommendedName>
        <fullName evidence="3">Adenylate kinase</fullName>
    </recommendedName>
</protein>
<dbReference type="PANTHER" id="PTHR37816:SF1">
    <property type="entry name" value="TOXIN"/>
    <property type="match status" value="1"/>
</dbReference>